<evidence type="ECO:0000256" key="1">
    <source>
        <dbReference type="ARBA" id="ARBA00022576"/>
    </source>
</evidence>
<organism evidence="4 5">
    <name type="scientific">Thorsellia kenyensis</name>
    <dbReference type="NCBI Taxonomy" id="1549888"/>
    <lineage>
        <taxon>Bacteria</taxon>
        <taxon>Pseudomonadati</taxon>
        <taxon>Pseudomonadota</taxon>
        <taxon>Gammaproteobacteria</taxon>
        <taxon>Enterobacterales</taxon>
        <taxon>Thorselliaceae</taxon>
        <taxon>Thorsellia</taxon>
    </lineage>
</organism>
<comment type="caution">
    <text evidence="4">The sequence shown here is derived from an EMBL/GenBank/DDBJ whole genome shotgun (WGS) entry which is preliminary data.</text>
</comment>
<evidence type="ECO:0000313" key="5">
    <source>
        <dbReference type="Proteomes" id="UP001589758"/>
    </source>
</evidence>
<proteinExistence type="predicted"/>
<dbReference type="PIRSF" id="PIRSF006487">
    <property type="entry name" value="GcvT"/>
    <property type="match status" value="1"/>
</dbReference>
<accession>A0ABV6CG91</accession>
<dbReference type="PANTHER" id="PTHR43757">
    <property type="entry name" value="AMINOMETHYLTRANSFERASE"/>
    <property type="match status" value="1"/>
</dbReference>
<gene>
    <name evidence="4" type="ORF">ACFFIT_09290</name>
</gene>
<feature type="domain" description="GCVT N-terminal" evidence="2">
    <location>
        <begin position="5"/>
        <end position="261"/>
    </location>
</feature>
<dbReference type="InterPro" id="IPR027266">
    <property type="entry name" value="TrmE/GcvT-like"/>
</dbReference>
<evidence type="ECO:0000259" key="3">
    <source>
        <dbReference type="Pfam" id="PF08669"/>
    </source>
</evidence>
<protein>
    <submittedName>
        <fullName evidence="4">Glycine cleavage T C-terminal barrel domain-containing protein</fullName>
    </submittedName>
</protein>
<dbReference type="InterPro" id="IPR013977">
    <property type="entry name" value="GcvT_C"/>
</dbReference>
<keyword evidence="1" id="KW-0032">Aminotransferase</keyword>
<dbReference type="PANTHER" id="PTHR43757:SF2">
    <property type="entry name" value="AMINOMETHYLTRANSFERASE, MITOCHONDRIAL"/>
    <property type="match status" value="1"/>
</dbReference>
<dbReference type="RefSeq" id="WP_385877381.1">
    <property type="nucleotide sequence ID" value="NZ_JBHLXE010000097.1"/>
</dbReference>
<evidence type="ECO:0000259" key="2">
    <source>
        <dbReference type="Pfam" id="PF01571"/>
    </source>
</evidence>
<keyword evidence="5" id="KW-1185">Reference proteome</keyword>
<reference evidence="4 5" key="1">
    <citation type="submission" date="2024-09" db="EMBL/GenBank/DDBJ databases">
        <authorList>
            <person name="Sun Q."/>
            <person name="Mori K."/>
        </authorList>
    </citation>
    <scope>NUCLEOTIDE SEQUENCE [LARGE SCALE GENOMIC DNA]</scope>
    <source>
        <strain evidence="4 5">CCM 8545</strain>
    </source>
</reference>
<evidence type="ECO:0000313" key="4">
    <source>
        <dbReference type="EMBL" id="MFC0180268.1"/>
    </source>
</evidence>
<keyword evidence="1" id="KW-0808">Transferase</keyword>
<dbReference type="Gene3D" id="3.30.1360.120">
    <property type="entry name" value="Probable tRNA modification gtpase trme, domain 1"/>
    <property type="match status" value="1"/>
</dbReference>
<sequence>MNMLSIHKNNNATIGLRNGVETAISYGNLDESYRAVRKNILLSDYSHFGIAQVKGDSAWELCNLLVSGDVSSIRDEQALYTLILDEEGKIDCDLYVAYDDERFLLISEWKTGEELANMAQDLHAKHAEDIEDIDEISSLTPEWGMLHFEGPYAWELLSLVYGMDVIGLPFQEHMHVSDELILLRSGKHGEFSYKLLGPQAELVEVWESMIEQGADYDMVVGGLDVQSVIRVENPCWQPEVFNPFSRCPIELQMQWAVRYDKETFQGFDALIEKTEAPVVKRAIGIMFGEEVKQKVASHTPIYHNESKIGEVIISEFSPDLEKVIGRAMFDNDFAWAEIDDYTVMIDGKHIGLQTSAIPFARNFSFLVNPSEHSYVDKTRPSNLIEQLEWQKQKEQQEQG</sequence>
<dbReference type="InterPro" id="IPR006222">
    <property type="entry name" value="GCVT_N"/>
</dbReference>
<dbReference type="Pfam" id="PF01571">
    <property type="entry name" value="GCV_T"/>
    <property type="match status" value="1"/>
</dbReference>
<feature type="domain" description="Aminomethyltransferase C-terminal" evidence="3">
    <location>
        <begin position="280"/>
        <end position="359"/>
    </location>
</feature>
<dbReference type="InterPro" id="IPR029043">
    <property type="entry name" value="GcvT/YgfZ_C"/>
</dbReference>
<dbReference type="EMBL" id="JBHLXE010000097">
    <property type="protein sequence ID" value="MFC0180268.1"/>
    <property type="molecule type" value="Genomic_DNA"/>
</dbReference>
<name>A0ABV6CG91_9GAMM</name>
<dbReference type="InterPro" id="IPR028896">
    <property type="entry name" value="GcvT/YgfZ/DmdA"/>
</dbReference>
<dbReference type="SUPFAM" id="SSF103025">
    <property type="entry name" value="Folate-binding domain"/>
    <property type="match status" value="1"/>
</dbReference>
<dbReference type="Pfam" id="PF08669">
    <property type="entry name" value="GCV_T_C"/>
    <property type="match status" value="1"/>
</dbReference>
<dbReference type="Proteomes" id="UP001589758">
    <property type="component" value="Unassembled WGS sequence"/>
</dbReference>
<dbReference type="SUPFAM" id="SSF101790">
    <property type="entry name" value="Aminomethyltransferase beta-barrel domain"/>
    <property type="match status" value="1"/>
</dbReference>